<sequence length="37" mass="4653">MWCLNGFQKQSQDRESYTIFLLKLREDHIYHLRKQNI</sequence>
<keyword evidence="2" id="KW-1185">Reference proteome</keyword>
<dbReference type="AlphaFoldDB" id="A0A7J9F7F3"/>
<dbReference type="Proteomes" id="UP000593568">
    <property type="component" value="Unassembled WGS sequence"/>
</dbReference>
<organism evidence="1 2">
    <name type="scientific">Gossypium trilobum</name>
    <dbReference type="NCBI Taxonomy" id="34281"/>
    <lineage>
        <taxon>Eukaryota</taxon>
        <taxon>Viridiplantae</taxon>
        <taxon>Streptophyta</taxon>
        <taxon>Embryophyta</taxon>
        <taxon>Tracheophyta</taxon>
        <taxon>Spermatophyta</taxon>
        <taxon>Magnoliopsida</taxon>
        <taxon>eudicotyledons</taxon>
        <taxon>Gunneridae</taxon>
        <taxon>Pentapetalae</taxon>
        <taxon>rosids</taxon>
        <taxon>malvids</taxon>
        <taxon>Malvales</taxon>
        <taxon>Malvaceae</taxon>
        <taxon>Malvoideae</taxon>
        <taxon>Gossypium</taxon>
    </lineage>
</organism>
<comment type="caution">
    <text evidence="1">The sequence shown here is derived from an EMBL/GenBank/DDBJ whole genome shotgun (WGS) entry which is preliminary data.</text>
</comment>
<evidence type="ECO:0000313" key="2">
    <source>
        <dbReference type="Proteomes" id="UP000593568"/>
    </source>
</evidence>
<evidence type="ECO:0000313" key="1">
    <source>
        <dbReference type="EMBL" id="MBA0781233.1"/>
    </source>
</evidence>
<reference evidence="1 2" key="1">
    <citation type="journal article" date="2019" name="Genome Biol. Evol.">
        <title>Insights into the evolution of the New World diploid cottons (Gossypium, subgenus Houzingenia) based on genome sequencing.</title>
        <authorList>
            <person name="Grover C.E."/>
            <person name="Arick M.A. 2nd"/>
            <person name="Thrash A."/>
            <person name="Conover J.L."/>
            <person name="Sanders W.S."/>
            <person name="Peterson D.G."/>
            <person name="Frelichowski J.E."/>
            <person name="Scheffler J.A."/>
            <person name="Scheffler B.E."/>
            <person name="Wendel J.F."/>
        </authorList>
    </citation>
    <scope>NUCLEOTIDE SEQUENCE [LARGE SCALE GENOMIC DNA]</scope>
    <source>
        <strain evidence="1">8</strain>
        <tissue evidence="1">Leaf</tissue>
    </source>
</reference>
<proteinExistence type="predicted"/>
<name>A0A7J9F7F3_9ROSI</name>
<accession>A0A7J9F7F3</accession>
<protein>
    <submittedName>
        <fullName evidence="1">Uncharacterized protein</fullName>
    </submittedName>
</protein>
<dbReference type="EMBL" id="JABEZW010000012">
    <property type="protein sequence ID" value="MBA0781233.1"/>
    <property type="molecule type" value="Genomic_DNA"/>
</dbReference>
<gene>
    <name evidence="1" type="ORF">Gotri_002174</name>
</gene>